<feature type="transmembrane region" description="Helical" evidence="2">
    <location>
        <begin position="389"/>
        <end position="412"/>
    </location>
</feature>
<sequence>MGKSDRNCLAAVSDAVAGSLEKFFYRYGKSVATHPKKYIAACFLITAFCCLGFFNFYAENRPEKLWIPQDSDYVNTLNWQAVNFPNNQRVELTLYEADNVLTARYIQEMYRQQKAVHDITVTDKYNRSLTQDNLCFRVPALGGEMHQELRNVKAQLFPDRDLDSELDWSIAFDKGIYYQFYEKMPTACLELSILDIWGKNQTIIYSLTDEDVINGINTANISAMYSYPINFKKFLGDIKKNTTGHVVGARSSLAQIVMEINRTEIDLVKLANDAGLAEEVDMALYDWEGEFIRVLRNDSGRPEGLGVFLQAQRSFGEISGETILGDVAFLVVGMILLFVYVQLMLGKFNMVENRPVLSVLGLMSIFMAVGISFGLCSAFGIPYGPVHSILPLLMLGLGVDDMFVIVQCWHNLNQEERRLDLHKRMGCALRHAGVAITVTSLTDFAAFAIGSSTVLPALRSFCIYSALGIVALFMLQATFFVAWFTLDQTRLEDNRNGLLWCYKHKNWTPNKCSQYDLCQMFFDKIYPKYLLMTPVKMVVLLMTVGVFATSIWGVTNLRQEFNPVWFIPQSSYLFQFLYRAQEYYPDADINGKSMNETFFSAALSAFLYSPVGSRFQTYFNFDGNLTIAQPAPPVTVRLII</sequence>
<comment type="similarity">
    <text evidence="1">Belongs to the patched family.</text>
</comment>
<keyword evidence="2" id="KW-0812">Transmembrane</keyword>
<feature type="transmembrane region" description="Helical" evidence="2">
    <location>
        <begin position="432"/>
        <end position="451"/>
    </location>
</feature>
<dbReference type="PROSITE" id="PS50156">
    <property type="entry name" value="SSD"/>
    <property type="match status" value="1"/>
</dbReference>
<feature type="transmembrane region" description="Helical" evidence="2">
    <location>
        <begin position="529"/>
        <end position="554"/>
    </location>
</feature>
<proteinExistence type="inferred from homology"/>
<feature type="transmembrane region" description="Helical" evidence="2">
    <location>
        <begin position="323"/>
        <end position="345"/>
    </location>
</feature>
<name>A0A8J5JXE7_HOMAM</name>
<evidence type="ECO:0000259" key="3">
    <source>
        <dbReference type="PROSITE" id="PS50156"/>
    </source>
</evidence>
<feature type="transmembrane region" description="Helical" evidence="2">
    <location>
        <begin position="38"/>
        <end position="58"/>
    </location>
</feature>
<dbReference type="SUPFAM" id="SSF82866">
    <property type="entry name" value="Multidrug efflux transporter AcrB transmembrane domain"/>
    <property type="match status" value="1"/>
</dbReference>
<dbReference type="Gene3D" id="1.20.1640.10">
    <property type="entry name" value="Multidrug efflux transporter AcrB transmembrane domain"/>
    <property type="match status" value="1"/>
</dbReference>
<dbReference type="Pfam" id="PF12349">
    <property type="entry name" value="Sterol-sensing"/>
    <property type="match status" value="1"/>
</dbReference>
<evidence type="ECO:0000313" key="4">
    <source>
        <dbReference type="EMBL" id="KAG7164111.1"/>
    </source>
</evidence>
<evidence type="ECO:0000313" key="5">
    <source>
        <dbReference type="Proteomes" id="UP000747542"/>
    </source>
</evidence>
<dbReference type="PANTHER" id="PTHR10796">
    <property type="entry name" value="PATCHED-RELATED"/>
    <property type="match status" value="1"/>
</dbReference>
<reference evidence="4" key="1">
    <citation type="journal article" date="2021" name="Sci. Adv.">
        <title>The American lobster genome reveals insights on longevity, neural, and immune adaptations.</title>
        <authorList>
            <person name="Polinski J.M."/>
            <person name="Zimin A.V."/>
            <person name="Clark K.F."/>
            <person name="Kohn A.B."/>
            <person name="Sadowski N."/>
            <person name="Timp W."/>
            <person name="Ptitsyn A."/>
            <person name="Khanna P."/>
            <person name="Romanova D.Y."/>
            <person name="Williams P."/>
            <person name="Greenwood S.J."/>
            <person name="Moroz L.L."/>
            <person name="Walt D.R."/>
            <person name="Bodnar A.G."/>
        </authorList>
    </citation>
    <scope>NUCLEOTIDE SEQUENCE</scope>
    <source>
        <strain evidence="4">GMGI-L3</strain>
    </source>
</reference>
<organism evidence="4 5">
    <name type="scientific">Homarus americanus</name>
    <name type="common">American lobster</name>
    <dbReference type="NCBI Taxonomy" id="6706"/>
    <lineage>
        <taxon>Eukaryota</taxon>
        <taxon>Metazoa</taxon>
        <taxon>Ecdysozoa</taxon>
        <taxon>Arthropoda</taxon>
        <taxon>Crustacea</taxon>
        <taxon>Multicrustacea</taxon>
        <taxon>Malacostraca</taxon>
        <taxon>Eumalacostraca</taxon>
        <taxon>Eucarida</taxon>
        <taxon>Decapoda</taxon>
        <taxon>Pleocyemata</taxon>
        <taxon>Astacidea</taxon>
        <taxon>Nephropoidea</taxon>
        <taxon>Nephropidae</taxon>
        <taxon>Homarus</taxon>
    </lineage>
</organism>
<dbReference type="Proteomes" id="UP000747542">
    <property type="component" value="Unassembled WGS sequence"/>
</dbReference>
<comment type="caution">
    <text evidence="4">The sequence shown here is derived from an EMBL/GenBank/DDBJ whole genome shotgun (WGS) entry which is preliminary data.</text>
</comment>
<dbReference type="PANTHER" id="PTHR10796:SF130">
    <property type="entry name" value="PATCHED DOMAIN-CONTAINING PROTEIN 3-LIKE PROTEIN"/>
    <property type="match status" value="1"/>
</dbReference>
<protein>
    <submittedName>
        <fullName evidence="4">NPC1-like intracellular cholesterol transporter 1-like</fullName>
    </submittedName>
</protein>
<dbReference type="EMBL" id="JAHLQT010025553">
    <property type="protein sequence ID" value="KAG7164111.1"/>
    <property type="molecule type" value="Genomic_DNA"/>
</dbReference>
<accession>A0A8J5JXE7</accession>
<feature type="transmembrane region" description="Helical" evidence="2">
    <location>
        <begin position="357"/>
        <end position="383"/>
    </location>
</feature>
<dbReference type="GO" id="GO:0016020">
    <property type="term" value="C:membrane"/>
    <property type="evidence" value="ECO:0007669"/>
    <property type="project" value="TreeGrafter"/>
</dbReference>
<keyword evidence="5" id="KW-1185">Reference proteome</keyword>
<feature type="transmembrane region" description="Helical" evidence="2">
    <location>
        <begin position="463"/>
        <end position="486"/>
    </location>
</feature>
<gene>
    <name evidence="4" type="primary">Npc1l1-L</name>
    <name evidence="4" type="ORF">Hamer_G014237</name>
</gene>
<feature type="domain" description="SSD" evidence="3">
    <location>
        <begin position="326"/>
        <end position="486"/>
    </location>
</feature>
<dbReference type="InterPro" id="IPR053958">
    <property type="entry name" value="HMGCR/SNAP/NPC1-like_SSD"/>
</dbReference>
<keyword evidence="2" id="KW-1133">Transmembrane helix</keyword>
<keyword evidence="2" id="KW-0472">Membrane</keyword>
<evidence type="ECO:0000256" key="2">
    <source>
        <dbReference type="SAM" id="Phobius"/>
    </source>
</evidence>
<dbReference type="InterPro" id="IPR051697">
    <property type="entry name" value="Patched_domain-protein"/>
</dbReference>
<feature type="non-terminal residue" evidence="4">
    <location>
        <position position="1"/>
    </location>
</feature>
<evidence type="ECO:0000256" key="1">
    <source>
        <dbReference type="ARBA" id="ARBA00005585"/>
    </source>
</evidence>
<dbReference type="InterPro" id="IPR000731">
    <property type="entry name" value="SSD"/>
</dbReference>
<dbReference type="AlphaFoldDB" id="A0A8J5JXE7"/>